<evidence type="ECO:0000256" key="1">
    <source>
        <dbReference type="ARBA" id="ARBA00009313"/>
    </source>
</evidence>
<reference evidence="4" key="1">
    <citation type="submission" date="2016-05" db="EMBL/GenBank/DDBJ databases">
        <authorList>
            <person name="Lavstsen T."/>
            <person name="Jespersen J.S."/>
        </authorList>
    </citation>
    <scope>NUCLEOTIDE SEQUENCE</scope>
    <source>
        <tissue evidence="4">Brain</tissue>
    </source>
</reference>
<dbReference type="PANTHER" id="PTHR13087:SF0">
    <property type="entry name" value="NFKB ACTIVATING PROTEIN LIKE"/>
    <property type="match status" value="1"/>
</dbReference>
<proteinExistence type="inferred from homology"/>
<dbReference type="EMBL" id="HAEE01010886">
    <property type="protein sequence ID" value="SBR30936.1"/>
    <property type="molecule type" value="Transcribed_RNA"/>
</dbReference>
<feature type="domain" description="NF-kappa-B-activating protein C-terminal" evidence="3">
    <location>
        <begin position="297"/>
        <end position="394"/>
    </location>
</feature>
<gene>
    <name evidence="4" type="primary">NKAP</name>
</gene>
<dbReference type="InterPro" id="IPR040466">
    <property type="entry name" value="NKAP"/>
</dbReference>
<dbReference type="Pfam" id="PF15692">
    <property type="entry name" value="NKAP"/>
    <property type="match status" value="1"/>
</dbReference>
<feature type="compositionally biased region" description="Acidic residues" evidence="2">
    <location>
        <begin position="251"/>
        <end position="264"/>
    </location>
</feature>
<feature type="compositionally biased region" description="Basic and acidic residues" evidence="2">
    <location>
        <begin position="100"/>
        <end position="130"/>
    </location>
</feature>
<dbReference type="EMBL" id="HAED01006677">
    <property type="protein sequence ID" value="SBQ92785.1"/>
    <property type="molecule type" value="Transcribed_RNA"/>
</dbReference>
<dbReference type="GO" id="GO:0010468">
    <property type="term" value="P:regulation of gene expression"/>
    <property type="evidence" value="ECO:0007669"/>
    <property type="project" value="TreeGrafter"/>
</dbReference>
<dbReference type="InterPro" id="IPR009269">
    <property type="entry name" value="NKAP_C"/>
</dbReference>
<sequence length="404" mass="47441">MPLSDGSSSDGGGEPRSPRARRLRARSRSRNRSGDSRERSLSPYSFGPKLPKRRNREREREERERRFREAKNIRRIRIGSPRRSRSRSRERHIHSNNQNHWERETSGKHGSFKDDYYYQQQRDDVQRQRQEAFIARRLQERERIGELGCPEVWGYSPRVKEPDSDEFTPVEEDGKNSSSESSSEEEKRKKKKKKKKSKKRKTKKHSEDSELESDSDEEEVKKKKKKKKGKKSKRSKKKKMKKNRKESSDSSSEESDEEKEEDDPSGLMWVEKTCMDEQIVGPEAPLTHTSQDERPLDFGHALLPGEGAAMAEYVKAGKRIPRRGEIGLTSDEIADFEKSGYVMSGSRHRRMEAVRLRKENQIYSADEKRALASFNQEERRKRESKILSSFREMVYRKTKGKEEK</sequence>
<feature type="compositionally biased region" description="Basic residues" evidence="2">
    <location>
        <begin position="188"/>
        <end position="204"/>
    </location>
</feature>
<feature type="compositionally biased region" description="Basic and acidic residues" evidence="2">
    <location>
        <begin position="56"/>
        <end position="72"/>
    </location>
</feature>
<accession>A0A1A8I7U4</accession>
<comment type="similarity">
    <text evidence="1">Belongs to the NKAP family.</text>
</comment>
<feature type="compositionally biased region" description="Basic residues" evidence="2">
    <location>
        <begin position="18"/>
        <end position="31"/>
    </location>
</feature>
<feature type="compositionally biased region" description="Basic residues" evidence="2">
    <location>
        <begin position="73"/>
        <end position="94"/>
    </location>
</feature>
<dbReference type="GO" id="GO:0003682">
    <property type="term" value="F:chromatin binding"/>
    <property type="evidence" value="ECO:0007669"/>
    <property type="project" value="InterPro"/>
</dbReference>
<evidence type="ECO:0000259" key="3">
    <source>
        <dbReference type="Pfam" id="PF06047"/>
    </source>
</evidence>
<dbReference type="PANTHER" id="PTHR13087">
    <property type="entry name" value="NF-KAPPA B ACTIVATING PROTEIN"/>
    <property type="match status" value="1"/>
</dbReference>
<evidence type="ECO:0000256" key="2">
    <source>
        <dbReference type="SAM" id="MobiDB-lite"/>
    </source>
</evidence>
<protein>
    <submittedName>
        <fullName evidence="4">NFKB activating protein</fullName>
    </submittedName>
</protein>
<dbReference type="AlphaFoldDB" id="A0A1A8I7U4"/>
<reference evidence="4" key="2">
    <citation type="submission" date="2016-06" db="EMBL/GenBank/DDBJ databases">
        <title>The genome of a short-lived fish provides insights into sex chromosome evolution and the genetic control of aging.</title>
        <authorList>
            <person name="Reichwald K."/>
            <person name="Felder M."/>
            <person name="Petzold A."/>
            <person name="Koch P."/>
            <person name="Groth M."/>
            <person name="Platzer M."/>
        </authorList>
    </citation>
    <scope>NUCLEOTIDE SEQUENCE</scope>
    <source>
        <tissue evidence="4">Brain</tissue>
    </source>
</reference>
<name>A0A1A8I7U4_NOTKU</name>
<evidence type="ECO:0000313" key="4">
    <source>
        <dbReference type="EMBL" id="SBQ92785.1"/>
    </source>
</evidence>
<feature type="compositionally biased region" description="Basic residues" evidence="2">
    <location>
        <begin position="222"/>
        <end position="244"/>
    </location>
</feature>
<feature type="compositionally biased region" description="Acidic residues" evidence="2">
    <location>
        <begin position="209"/>
        <end position="218"/>
    </location>
</feature>
<dbReference type="GO" id="GO:0005634">
    <property type="term" value="C:nucleus"/>
    <property type="evidence" value="ECO:0007669"/>
    <property type="project" value="TreeGrafter"/>
</dbReference>
<organism evidence="4">
    <name type="scientific">Nothobranchius kuhntae</name>
    <name type="common">Beira killifish</name>
    <dbReference type="NCBI Taxonomy" id="321403"/>
    <lineage>
        <taxon>Eukaryota</taxon>
        <taxon>Metazoa</taxon>
        <taxon>Chordata</taxon>
        <taxon>Craniata</taxon>
        <taxon>Vertebrata</taxon>
        <taxon>Euteleostomi</taxon>
        <taxon>Actinopterygii</taxon>
        <taxon>Neopterygii</taxon>
        <taxon>Teleostei</taxon>
        <taxon>Neoteleostei</taxon>
        <taxon>Acanthomorphata</taxon>
        <taxon>Ovalentaria</taxon>
        <taxon>Atherinomorphae</taxon>
        <taxon>Cyprinodontiformes</taxon>
        <taxon>Nothobranchiidae</taxon>
        <taxon>Nothobranchius</taxon>
    </lineage>
</organism>
<dbReference type="Pfam" id="PF06047">
    <property type="entry name" value="Nkap_C"/>
    <property type="match status" value="1"/>
</dbReference>
<feature type="region of interest" description="Disordered" evidence="2">
    <location>
        <begin position="1"/>
        <end position="300"/>
    </location>
</feature>